<dbReference type="NCBIfam" id="NF002696">
    <property type="entry name" value="PRK02487.1-5"/>
    <property type="match status" value="1"/>
</dbReference>
<comment type="caution">
    <text evidence="2">The sequence shown here is derived from an EMBL/GenBank/DDBJ whole genome shotgun (WGS) entry which is preliminary data.</text>
</comment>
<dbReference type="InterPro" id="IPR005624">
    <property type="entry name" value="PduO/GlcC-like"/>
</dbReference>
<dbReference type="SUPFAM" id="SSF143744">
    <property type="entry name" value="GlcG-like"/>
    <property type="match status" value="1"/>
</dbReference>
<accession>A0ABT0IT35</accession>
<dbReference type="PANTHER" id="PTHR28255">
    <property type="match status" value="1"/>
</dbReference>
<dbReference type="EMBL" id="JALPRY010000015">
    <property type="protein sequence ID" value="MCK8781031.1"/>
    <property type="molecule type" value="Genomic_DNA"/>
</dbReference>
<keyword evidence="3" id="KW-1185">Reference proteome</keyword>
<dbReference type="PANTHER" id="PTHR28255:SF1">
    <property type="entry name" value="UPF0303 PROTEIN YBR137W"/>
    <property type="match status" value="1"/>
</dbReference>
<evidence type="ECO:0000313" key="3">
    <source>
        <dbReference type="Proteomes" id="UP001202827"/>
    </source>
</evidence>
<organism evidence="2 3">
    <name type="scientific">Neorhizobium turbinariae</name>
    <dbReference type="NCBI Taxonomy" id="2937795"/>
    <lineage>
        <taxon>Bacteria</taxon>
        <taxon>Pseudomonadati</taxon>
        <taxon>Pseudomonadota</taxon>
        <taxon>Alphaproteobacteria</taxon>
        <taxon>Hyphomicrobiales</taxon>
        <taxon>Rhizobiaceae</taxon>
        <taxon>Rhizobium/Agrobacterium group</taxon>
        <taxon>Neorhizobium</taxon>
    </lineage>
</organism>
<dbReference type="Proteomes" id="UP001202827">
    <property type="component" value="Unassembled WGS sequence"/>
</dbReference>
<sequence>MAAAEERDIAKIQEQEQALVFDKFDLGTAFELGMLLRDMALEKGVAVAIDVRFHSMPAFYLAMPGTTADNEHWVRRKRNLVLRFFQSSYAIGRKLAHMNDTLENRYGLSSADYASHGGSFPLKVNGVGCVGAVTVSGLPQREDHNMVVEALCRMLGKDLATLQLERQ</sequence>
<evidence type="ECO:0000256" key="1">
    <source>
        <dbReference type="HAMAP-Rule" id="MF_00761"/>
    </source>
</evidence>
<gene>
    <name evidence="2" type="ORF">M0654_13680</name>
</gene>
<dbReference type="HAMAP" id="MF_00761">
    <property type="entry name" value="UPF0303"/>
    <property type="match status" value="1"/>
</dbReference>
<dbReference type="Gene3D" id="3.30.450.150">
    <property type="entry name" value="Haem-degrading domain"/>
    <property type="match status" value="1"/>
</dbReference>
<proteinExistence type="inferred from homology"/>
<dbReference type="PIRSF" id="PIRSF008757">
    <property type="entry name" value="UCP008757"/>
    <property type="match status" value="1"/>
</dbReference>
<dbReference type="Pfam" id="PF03928">
    <property type="entry name" value="HbpS-like"/>
    <property type="match status" value="1"/>
</dbReference>
<dbReference type="RefSeq" id="WP_248683617.1">
    <property type="nucleotide sequence ID" value="NZ_JALPRY010000015.1"/>
</dbReference>
<reference evidence="2 3" key="1">
    <citation type="submission" date="2022-04" db="EMBL/GenBank/DDBJ databases">
        <title>Rhizobium coralii sp. nov., isolated from coral Turbinaria peltata.</title>
        <authorList>
            <person name="Sun H."/>
        </authorList>
    </citation>
    <scope>NUCLEOTIDE SEQUENCE [LARGE SCALE GENOMIC DNA]</scope>
    <source>
        <strain evidence="2 3">NTR19</strain>
    </source>
</reference>
<name>A0ABT0IT35_9HYPH</name>
<evidence type="ECO:0000313" key="2">
    <source>
        <dbReference type="EMBL" id="MCK8781031.1"/>
    </source>
</evidence>
<dbReference type="InterPro" id="IPR010371">
    <property type="entry name" value="YBR137W-like"/>
</dbReference>
<protein>
    <recommendedName>
        <fullName evidence="1">UPF0303 protein M0654_13680</fullName>
    </recommendedName>
</protein>
<dbReference type="InterPro" id="IPR038084">
    <property type="entry name" value="PduO/GlcC-like_sf"/>
</dbReference>
<comment type="similarity">
    <text evidence="1">Belongs to the UPF0303 family.</text>
</comment>